<reference evidence="1" key="2">
    <citation type="submission" date="2020-11" db="EMBL/GenBank/DDBJ databases">
        <authorList>
            <person name="McCartney M.A."/>
            <person name="Auch B."/>
            <person name="Kono T."/>
            <person name="Mallez S."/>
            <person name="Becker A."/>
            <person name="Gohl D.M."/>
            <person name="Silverstein K.A.T."/>
            <person name="Koren S."/>
            <person name="Bechman K.B."/>
            <person name="Herman A."/>
            <person name="Abrahante J.E."/>
            <person name="Garbe J."/>
        </authorList>
    </citation>
    <scope>NUCLEOTIDE SEQUENCE</scope>
    <source>
        <strain evidence="1">Duluth1</strain>
        <tissue evidence="1">Whole animal</tissue>
    </source>
</reference>
<keyword evidence="2" id="KW-1185">Reference proteome</keyword>
<dbReference type="AlphaFoldDB" id="A0A9D4NEZ5"/>
<comment type="caution">
    <text evidence="1">The sequence shown here is derived from an EMBL/GenBank/DDBJ whole genome shotgun (WGS) entry which is preliminary data.</text>
</comment>
<evidence type="ECO:0000313" key="1">
    <source>
        <dbReference type="EMBL" id="KAH3892002.1"/>
    </source>
</evidence>
<gene>
    <name evidence="1" type="ORF">DPMN_016113</name>
</gene>
<organism evidence="1 2">
    <name type="scientific">Dreissena polymorpha</name>
    <name type="common">Zebra mussel</name>
    <name type="synonym">Mytilus polymorpha</name>
    <dbReference type="NCBI Taxonomy" id="45954"/>
    <lineage>
        <taxon>Eukaryota</taxon>
        <taxon>Metazoa</taxon>
        <taxon>Spiralia</taxon>
        <taxon>Lophotrochozoa</taxon>
        <taxon>Mollusca</taxon>
        <taxon>Bivalvia</taxon>
        <taxon>Autobranchia</taxon>
        <taxon>Heteroconchia</taxon>
        <taxon>Euheterodonta</taxon>
        <taxon>Imparidentia</taxon>
        <taxon>Neoheterodontei</taxon>
        <taxon>Myida</taxon>
        <taxon>Dreissenoidea</taxon>
        <taxon>Dreissenidae</taxon>
        <taxon>Dreissena</taxon>
    </lineage>
</organism>
<dbReference type="Proteomes" id="UP000828390">
    <property type="component" value="Unassembled WGS sequence"/>
</dbReference>
<accession>A0A9D4NEZ5</accession>
<proteinExistence type="predicted"/>
<protein>
    <submittedName>
        <fullName evidence="1">Uncharacterized protein</fullName>
    </submittedName>
</protein>
<name>A0A9D4NEZ5_DREPO</name>
<evidence type="ECO:0000313" key="2">
    <source>
        <dbReference type="Proteomes" id="UP000828390"/>
    </source>
</evidence>
<sequence>MHCFIVTHIGLAATAWYPYTQKRALTRLKPFKGELLVTYKGNVEPQAAAYR</sequence>
<dbReference type="EMBL" id="JAIWYP010000001">
    <property type="protein sequence ID" value="KAH3892002.1"/>
    <property type="molecule type" value="Genomic_DNA"/>
</dbReference>
<reference evidence="1" key="1">
    <citation type="journal article" date="2019" name="bioRxiv">
        <title>The Genome of the Zebra Mussel, Dreissena polymorpha: A Resource for Invasive Species Research.</title>
        <authorList>
            <person name="McCartney M.A."/>
            <person name="Auch B."/>
            <person name="Kono T."/>
            <person name="Mallez S."/>
            <person name="Zhang Y."/>
            <person name="Obille A."/>
            <person name="Becker A."/>
            <person name="Abrahante J.E."/>
            <person name="Garbe J."/>
            <person name="Badalamenti J.P."/>
            <person name="Herman A."/>
            <person name="Mangelson H."/>
            <person name="Liachko I."/>
            <person name="Sullivan S."/>
            <person name="Sone E.D."/>
            <person name="Koren S."/>
            <person name="Silverstein K.A.T."/>
            <person name="Beckman K.B."/>
            <person name="Gohl D.M."/>
        </authorList>
    </citation>
    <scope>NUCLEOTIDE SEQUENCE</scope>
    <source>
        <strain evidence="1">Duluth1</strain>
        <tissue evidence="1">Whole animal</tissue>
    </source>
</reference>